<dbReference type="GO" id="GO:0015920">
    <property type="term" value="P:lipopolysaccharide transport"/>
    <property type="evidence" value="ECO:0007669"/>
    <property type="project" value="UniProtKB-UniRule"/>
</dbReference>
<sequence>MNRGKNQGNKLYLTRGTGWVLTLALGLGLCAAGQALPSDRQQKITIQSDRAQLDERNGVTIYEGAVQMDQGTLRITADKLTVHSVNRKVSRIIAVGQPAHFQQQPALDQQLVTAEGNTIEYRVDQEELQLLENASLEQDGSTMSGDRIDYNIKDAIVVAIGDPTKTENQRIQIVIPPQTPPSESDDN</sequence>
<dbReference type="GO" id="GO:0009279">
    <property type="term" value="C:cell outer membrane"/>
    <property type="evidence" value="ECO:0007669"/>
    <property type="project" value="TreeGrafter"/>
</dbReference>
<dbReference type="NCBIfam" id="TIGR03002">
    <property type="entry name" value="outer_YhbN_LptA"/>
    <property type="match status" value="1"/>
</dbReference>
<evidence type="ECO:0000313" key="7">
    <source>
        <dbReference type="Proteomes" id="UP000319732"/>
    </source>
</evidence>
<dbReference type="GO" id="GO:0017089">
    <property type="term" value="F:glycolipid transfer activity"/>
    <property type="evidence" value="ECO:0007669"/>
    <property type="project" value="TreeGrafter"/>
</dbReference>
<dbReference type="AlphaFoldDB" id="A0A545TSI2"/>
<protein>
    <recommendedName>
        <fullName evidence="4">Lipopolysaccharide export system protein LptA</fullName>
    </recommendedName>
</protein>
<evidence type="ECO:0000256" key="4">
    <source>
        <dbReference type="HAMAP-Rule" id="MF_01914"/>
    </source>
</evidence>
<comment type="subunit">
    <text evidence="4">Component of the lipopolysaccharide transport and assembly complex.</text>
</comment>
<keyword evidence="2" id="KW-0732">Signal</keyword>
<dbReference type="Pfam" id="PF03968">
    <property type="entry name" value="LptD_N"/>
    <property type="match status" value="1"/>
</dbReference>
<dbReference type="Gene3D" id="2.60.450.10">
    <property type="entry name" value="Lipopolysaccharide (LPS) transport protein A like domain"/>
    <property type="match status" value="1"/>
</dbReference>
<keyword evidence="7" id="KW-1185">Reference proteome</keyword>
<dbReference type="InterPro" id="IPR014340">
    <property type="entry name" value="LptA"/>
</dbReference>
<evidence type="ECO:0000259" key="5">
    <source>
        <dbReference type="Pfam" id="PF03968"/>
    </source>
</evidence>
<dbReference type="PANTHER" id="PTHR36504:SF1">
    <property type="entry name" value="LIPOPOLYSACCHARIDE EXPORT SYSTEM PROTEIN LPTA"/>
    <property type="match status" value="1"/>
</dbReference>
<comment type="subcellular location">
    <subcellularLocation>
        <location evidence="4">Periplasm</location>
    </subcellularLocation>
</comment>
<dbReference type="GO" id="GO:0001530">
    <property type="term" value="F:lipopolysaccharide binding"/>
    <property type="evidence" value="ECO:0007669"/>
    <property type="project" value="InterPro"/>
</dbReference>
<dbReference type="HAMAP" id="MF_01914">
    <property type="entry name" value="LPS_assembly_LptA"/>
    <property type="match status" value="1"/>
</dbReference>
<dbReference type="RefSeq" id="WP_142904274.1">
    <property type="nucleotide sequence ID" value="NZ_ML660092.1"/>
</dbReference>
<dbReference type="Proteomes" id="UP000319732">
    <property type="component" value="Unassembled WGS sequence"/>
</dbReference>
<dbReference type="InterPro" id="IPR052037">
    <property type="entry name" value="LPS_export_LptA"/>
</dbReference>
<dbReference type="GO" id="GO:0030288">
    <property type="term" value="C:outer membrane-bounded periplasmic space"/>
    <property type="evidence" value="ECO:0007669"/>
    <property type="project" value="TreeGrafter"/>
</dbReference>
<comment type="function">
    <text evidence="4">Involved in the assembly of lipopolysaccharide (LPS). Required for the translocation of LPS from the inner membrane to the outer membrane. May form a bridge between the inner membrane and the outer membrane, via interactions with LptC and LptD, thereby facilitating LPS transfer across the periplasm.</text>
</comment>
<reference evidence="6 7" key="1">
    <citation type="submission" date="2019-06" db="EMBL/GenBank/DDBJ databases">
        <title>Whole genome sequence for Cellvibrionaceae sp. R142.</title>
        <authorList>
            <person name="Wang G."/>
        </authorList>
    </citation>
    <scope>NUCLEOTIDE SEQUENCE [LARGE SCALE GENOMIC DNA]</scope>
    <source>
        <strain evidence="6 7">R142</strain>
    </source>
</reference>
<keyword evidence="1 4" id="KW-0813">Transport</keyword>
<name>A0A545TSI2_9GAMM</name>
<comment type="similarity">
    <text evidence="4">Belongs to the LptA family.</text>
</comment>
<evidence type="ECO:0000256" key="3">
    <source>
        <dbReference type="ARBA" id="ARBA00022764"/>
    </source>
</evidence>
<organism evidence="6 7">
    <name type="scientific">Exilibacterium tricleocarpae</name>
    <dbReference type="NCBI Taxonomy" id="2591008"/>
    <lineage>
        <taxon>Bacteria</taxon>
        <taxon>Pseudomonadati</taxon>
        <taxon>Pseudomonadota</taxon>
        <taxon>Gammaproteobacteria</taxon>
        <taxon>Cellvibrionales</taxon>
        <taxon>Cellvibrionaceae</taxon>
        <taxon>Exilibacterium</taxon>
    </lineage>
</organism>
<dbReference type="PANTHER" id="PTHR36504">
    <property type="entry name" value="LIPOPOLYSACCHARIDE EXPORT SYSTEM PROTEIN LPTA"/>
    <property type="match status" value="1"/>
</dbReference>
<comment type="caution">
    <text evidence="6">The sequence shown here is derived from an EMBL/GenBank/DDBJ whole genome shotgun (WGS) entry which is preliminary data.</text>
</comment>
<evidence type="ECO:0000256" key="2">
    <source>
        <dbReference type="ARBA" id="ARBA00022729"/>
    </source>
</evidence>
<gene>
    <name evidence="4 6" type="primary">lptA</name>
    <name evidence="6" type="ORF">FKG94_10950</name>
</gene>
<dbReference type="GO" id="GO:0043165">
    <property type="term" value="P:Gram-negative-bacterium-type cell outer membrane assembly"/>
    <property type="evidence" value="ECO:0007669"/>
    <property type="project" value="UniProtKB-UniRule"/>
</dbReference>
<accession>A0A545TSI2</accession>
<proteinExistence type="inferred from homology"/>
<dbReference type="OrthoDB" id="9795964at2"/>
<feature type="domain" description="Organic solvent tolerance-like N-terminal" evidence="5">
    <location>
        <begin position="45"/>
        <end position="154"/>
    </location>
</feature>
<evidence type="ECO:0000313" key="6">
    <source>
        <dbReference type="EMBL" id="TQV80175.1"/>
    </source>
</evidence>
<dbReference type="EMBL" id="VHSG01000010">
    <property type="protein sequence ID" value="TQV80175.1"/>
    <property type="molecule type" value="Genomic_DNA"/>
</dbReference>
<keyword evidence="3 4" id="KW-0574">Periplasm</keyword>
<dbReference type="InterPro" id="IPR005653">
    <property type="entry name" value="OstA-like_N"/>
</dbReference>
<evidence type="ECO:0000256" key="1">
    <source>
        <dbReference type="ARBA" id="ARBA00022448"/>
    </source>
</evidence>